<evidence type="ECO:0000256" key="1">
    <source>
        <dbReference type="SAM" id="MobiDB-lite"/>
    </source>
</evidence>
<sequence>MIAVSVFGISEGTVGLGEADLIRGALAGAFIVAMAFLAGYAAIRRSGLAVCALVMVAAAAALELSWLGFFSGLSSEGVVMLQALFAAGAIVFLSASVGAARYNALLGGVMFTAALVLGGMGVINFFDRIDLAPLMRMALIGVGGFAVILAALQSLRGDNGARLVLPGVALAAAAPVLGLFGGESAAVAVASHGLFTLGVISASIVALTESGAPALSGVVTSESLGFHSNQNFEGRAQHSATTERAEIVLDSQIARVLDYSGVGIWDWSPQSVDQTPSLPSLLGADSSAPFTPDALRNFIHADDAARFDSEVLSPLDGPFDSSLKLFDGRLIRIRGARAANEESGQLERLVAFVEPVVSGASSNGVNETSLRSATEAAIVPSASGHMTAKLSAALEKGDIVAAFQPIVTLDNEKVAGYEALARWRDQQDGADEGPELFVKAAERAGQGGALANTMLQQAAAFLSDALQKEKRKDLFVAMNVSWGQIREDGFLEAVRDVVSKYDLPKHSLVLELTEADAISDVKLAANVFKKLKNTGVALAFDDFGSGFTCLSNLRKYNFDFLKIDKSFTGDLDSGGDGAKIVNALVSLGKDLGLKVIVEGVESKHAAQKAKQMGCAYGQGFQFGKPVMTETPEIKSEKVSETQSLSPKAPEDVAVADKLKLLAASPLDREAQPQTGETAVDVQEPAPAEDSAEFSETEKPFERKIEVDFSGGGENDVLDRKHNRWRLFGGESQ</sequence>
<evidence type="ECO:0000313" key="4">
    <source>
        <dbReference type="EMBL" id="WDI31415.1"/>
    </source>
</evidence>
<dbReference type="PANTHER" id="PTHR33121">
    <property type="entry name" value="CYCLIC DI-GMP PHOSPHODIESTERASE PDEF"/>
    <property type="match status" value="1"/>
</dbReference>
<gene>
    <name evidence="4" type="ORF">PUV54_15805</name>
</gene>
<feature type="transmembrane region" description="Helical" evidence="2">
    <location>
        <begin position="132"/>
        <end position="151"/>
    </location>
</feature>
<feature type="transmembrane region" description="Helical" evidence="2">
    <location>
        <begin position="163"/>
        <end position="180"/>
    </location>
</feature>
<keyword evidence="5" id="KW-1185">Reference proteome</keyword>
<feature type="region of interest" description="Disordered" evidence="1">
    <location>
        <begin position="664"/>
        <end position="721"/>
    </location>
</feature>
<dbReference type="EMBL" id="CP118166">
    <property type="protein sequence ID" value="WDI31415.1"/>
    <property type="molecule type" value="Genomic_DNA"/>
</dbReference>
<dbReference type="AlphaFoldDB" id="A0AAE9ZD74"/>
<name>A0AAE9ZD74_9PROT</name>
<dbReference type="PROSITE" id="PS50883">
    <property type="entry name" value="EAL"/>
    <property type="match status" value="1"/>
</dbReference>
<feature type="compositionally biased region" description="Basic and acidic residues" evidence="1">
    <location>
        <begin position="695"/>
        <end position="706"/>
    </location>
</feature>
<dbReference type="KEGG" id="hfl:PUV54_15805"/>
<feature type="transmembrane region" description="Helical" evidence="2">
    <location>
        <begin position="79"/>
        <end position="97"/>
    </location>
</feature>
<dbReference type="Pfam" id="PF00563">
    <property type="entry name" value="EAL"/>
    <property type="match status" value="1"/>
</dbReference>
<dbReference type="Proteomes" id="UP001214043">
    <property type="component" value="Chromosome"/>
</dbReference>
<evidence type="ECO:0000313" key="5">
    <source>
        <dbReference type="Proteomes" id="UP001214043"/>
    </source>
</evidence>
<accession>A0AAE9ZD74</accession>
<feature type="transmembrane region" description="Helical" evidence="2">
    <location>
        <begin position="50"/>
        <end position="73"/>
    </location>
</feature>
<dbReference type="GO" id="GO:0071111">
    <property type="term" value="F:cyclic-guanylate-specific phosphodiesterase activity"/>
    <property type="evidence" value="ECO:0007669"/>
    <property type="project" value="InterPro"/>
</dbReference>
<keyword evidence="2" id="KW-0812">Transmembrane</keyword>
<dbReference type="CDD" id="cd01948">
    <property type="entry name" value="EAL"/>
    <property type="match status" value="1"/>
</dbReference>
<dbReference type="InterPro" id="IPR050706">
    <property type="entry name" value="Cyclic-di-GMP_PDE-like"/>
</dbReference>
<keyword evidence="2" id="KW-1133">Transmembrane helix</keyword>
<dbReference type="InterPro" id="IPR001633">
    <property type="entry name" value="EAL_dom"/>
</dbReference>
<dbReference type="PANTHER" id="PTHR33121:SF70">
    <property type="entry name" value="SIGNALING PROTEIN YKOW"/>
    <property type="match status" value="1"/>
</dbReference>
<evidence type="ECO:0000256" key="2">
    <source>
        <dbReference type="SAM" id="Phobius"/>
    </source>
</evidence>
<organism evidence="4 5">
    <name type="scientific">Hyphococcus flavus</name>
    <dbReference type="NCBI Taxonomy" id="1866326"/>
    <lineage>
        <taxon>Bacteria</taxon>
        <taxon>Pseudomonadati</taxon>
        <taxon>Pseudomonadota</taxon>
        <taxon>Alphaproteobacteria</taxon>
        <taxon>Parvularculales</taxon>
        <taxon>Parvularculaceae</taxon>
        <taxon>Hyphococcus</taxon>
    </lineage>
</organism>
<feature type="transmembrane region" description="Helical" evidence="2">
    <location>
        <begin position="104"/>
        <end position="126"/>
    </location>
</feature>
<feature type="domain" description="EAL" evidence="3">
    <location>
        <begin position="383"/>
        <end position="639"/>
    </location>
</feature>
<proteinExistence type="predicted"/>
<feature type="transmembrane region" description="Helical" evidence="2">
    <location>
        <begin position="21"/>
        <end position="43"/>
    </location>
</feature>
<dbReference type="Gene3D" id="3.20.20.450">
    <property type="entry name" value="EAL domain"/>
    <property type="match status" value="1"/>
</dbReference>
<protein>
    <submittedName>
        <fullName evidence="4">EAL domain-containing protein</fullName>
    </submittedName>
</protein>
<dbReference type="SUPFAM" id="SSF141868">
    <property type="entry name" value="EAL domain-like"/>
    <property type="match status" value="1"/>
</dbReference>
<keyword evidence="2" id="KW-0472">Membrane</keyword>
<evidence type="ECO:0000259" key="3">
    <source>
        <dbReference type="PROSITE" id="PS50883"/>
    </source>
</evidence>
<dbReference type="RefSeq" id="WP_274493304.1">
    <property type="nucleotide sequence ID" value="NZ_CP118166.1"/>
</dbReference>
<dbReference type="InterPro" id="IPR035919">
    <property type="entry name" value="EAL_sf"/>
</dbReference>
<dbReference type="SMART" id="SM00052">
    <property type="entry name" value="EAL"/>
    <property type="match status" value="1"/>
</dbReference>
<reference evidence="4" key="1">
    <citation type="submission" date="2023-02" db="EMBL/GenBank/DDBJ databases">
        <title>Genome sequence of Hyphococcus flavus.</title>
        <authorList>
            <person name="Rong J.-C."/>
            <person name="Zhao Q."/>
            <person name="Yi M."/>
            <person name="Wu J.-Y."/>
        </authorList>
    </citation>
    <scope>NUCLEOTIDE SEQUENCE</scope>
    <source>
        <strain evidence="4">MCCC 1K03223</strain>
    </source>
</reference>
<feature type="transmembrane region" description="Helical" evidence="2">
    <location>
        <begin position="186"/>
        <end position="207"/>
    </location>
</feature>